<dbReference type="PANTHER" id="PTHR44591">
    <property type="entry name" value="STRESS RESPONSE REGULATOR PROTEIN 1"/>
    <property type="match status" value="1"/>
</dbReference>
<organism evidence="4 5">
    <name type="scientific">Desulfobacca acetoxidans (strain ATCC 700848 / DSM 11109 / ASRB2)</name>
    <dbReference type="NCBI Taxonomy" id="880072"/>
    <lineage>
        <taxon>Bacteria</taxon>
        <taxon>Pseudomonadati</taxon>
        <taxon>Thermodesulfobacteriota</taxon>
        <taxon>Desulfobaccia</taxon>
        <taxon>Desulfobaccales</taxon>
        <taxon>Desulfobaccaceae</taxon>
        <taxon>Desulfobacca</taxon>
    </lineage>
</organism>
<dbReference type="CDD" id="cd00156">
    <property type="entry name" value="REC"/>
    <property type="match status" value="1"/>
</dbReference>
<dbReference type="PANTHER" id="PTHR44591:SF3">
    <property type="entry name" value="RESPONSE REGULATORY DOMAIN-CONTAINING PROTEIN"/>
    <property type="match status" value="1"/>
</dbReference>
<reference evidence="4 5" key="1">
    <citation type="journal article" date="2011" name="Stand. Genomic Sci.">
        <title>Complete genome sequence of the acetate-degrading sulfate reducer Desulfobacca acetoxidans type strain (ASRB2).</title>
        <authorList>
            <person name="Goker M."/>
            <person name="Teshima H."/>
            <person name="Lapidus A."/>
            <person name="Nolan M."/>
            <person name="Lucas S."/>
            <person name="Hammon N."/>
            <person name="Deshpande S."/>
            <person name="Cheng J.F."/>
            <person name="Tapia R."/>
            <person name="Han C."/>
            <person name="Goodwin L."/>
            <person name="Pitluck S."/>
            <person name="Huntemann M."/>
            <person name="Liolios K."/>
            <person name="Ivanova N."/>
            <person name="Pagani I."/>
            <person name="Mavromatis K."/>
            <person name="Ovchinikova G."/>
            <person name="Pati A."/>
            <person name="Chen A."/>
            <person name="Palaniappan K."/>
            <person name="Land M."/>
            <person name="Hauser L."/>
            <person name="Brambilla E.M."/>
            <person name="Rohde M."/>
            <person name="Spring S."/>
            <person name="Detter J.C."/>
            <person name="Woyke T."/>
            <person name="Bristow J."/>
            <person name="Eisen J.A."/>
            <person name="Markowitz V."/>
            <person name="Hugenholtz P."/>
            <person name="Kyrpides N.C."/>
            <person name="Klenk H.P."/>
        </authorList>
    </citation>
    <scope>NUCLEOTIDE SEQUENCE [LARGE SCALE GENOMIC DNA]</scope>
    <source>
        <strain evidence="5">ATCC 700848 / DSM 11109 / ASRB2</strain>
    </source>
</reference>
<keyword evidence="1 2" id="KW-0597">Phosphoprotein</keyword>
<dbReference type="KEGG" id="dao:Desac_1361"/>
<dbReference type="PROSITE" id="PS50110">
    <property type="entry name" value="RESPONSE_REGULATORY"/>
    <property type="match status" value="1"/>
</dbReference>
<sequence length="126" mass="14122">MAVKVLVVDDDQWTRMALEDILRRAGYEVKSLASGLGLEDMLSGESFAAAIIDYHLPISNGLEIAQSLRERWPDCRTILISSEYQPWRHAEGLPAVVDRFLIKPFSKSDLLEVMTALCPPPEPRIA</sequence>
<dbReference type="SUPFAM" id="SSF52172">
    <property type="entry name" value="CheY-like"/>
    <property type="match status" value="1"/>
</dbReference>
<dbReference type="Pfam" id="PF00072">
    <property type="entry name" value="Response_reg"/>
    <property type="match status" value="1"/>
</dbReference>
<accession>F2NHN1</accession>
<proteinExistence type="predicted"/>
<keyword evidence="5" id="KW-1185">Reference proteome</keyword>
<feature type="domain" description="Response regulatory" evidence="3">
    <location>
        <begin position="4"/>
        <end position="118"/>
    </location>
</feature>
<dbReference type="Proteomes" id="UP000000483">
    <property type="component" value="Chromosome"/>
</dbReference>
<dbReference type="EMBL" id="CP002629">
    <property type="protein sequence ID" value="AEB09218.1"/>
    <property type="molecule type" value="Genomic_DNA"/>
</dbReference>
<gene>
    <name evidence="4" type="ordered locus">Desac_1361</name>
</gene>
<feature type="modified residue" description="4-aspartylphosphate" evidence="2">
    <location>
        <position position="53"/>
    </location>
</feature>
<dbReference type="Gene3D" id="3.40.50.2300">
    <property type="match status" value="1"/>
</dbReference>
<dbReference type="InterPro" id="IPR001789">
    <property type="entry name" value="Sig_transdc_resp-reg_receiver"/>
</dbReference>
<reference evidence="5" key="2">
    <citation type="submission" date="2011-03" db="EMBL/GenBank/DDBJ databases">
        <title>The complete genome of Desulfobacca acetoxidans DSM 11109.</title>
        <authorList>
            <consortium name="US DOE Joint Genome Institute (JGI-PGF)"/>
            <person name="Lucas S."/>
            <person name="Copeland A."/>
            <person name="Lapidus A."/>
            <person name="Bruce D."/>
            <person name="Goodwin L."/>
            <person name="Pitluck S."/>
            <person name="Peters L."/>
            <person name="Kyrpides N."/>
            <person name="Mavromatis K."/>
            <person name="Ivanova N."/>
            <person name="Ovchinnikova G."/>
            <person name="Teshima H."/>
            <person name="Detter J.C."/>
            <person name="Han C."/>
            <person name="Land M."/>
            <person name="Hauser L."/>
            <person name="Markowitz V."/>
            <person name="Cheng J.-F."/>
            <person name="Hugenholtz P."/>
            <person name="Woyke T."/>
            <person name="Wu D."/>
            <person name="Spring S."/>
            <person name="Schueler E."/>
            <person name="Brambilla E."/>
            <person name="Klenk H.-P."/>
            <person name="Eisen J.A."/>
        </authorList>
    </citation>
    <scope>NUCLEOTIDE SEQUENCE [LARGE SCALE GENOMIC DNA]</scope>
    <source>
        <strain evidence="5">ATCC 700848 / DSM 11109 / ASRB2</strain>
    </source>
</reference>
<evidence type="ECO:0000256" key="2">
    <source>
        <dbReference type="PROSITE-ProRule" id="PRU00169"/>
    </source>
</evidence>
<evidence type="ECO:0000259" key="3">
    <source>
        <dbReference type="PROSITE" id="PS50110"/>
    </source>
</evidence>
<dbReference type="OrthoDB" id="9786548at2"/>
<name>F2NHN1_DESAR</name>
<dbReference type="InterPro" id="IPR011006">
    <property type="entry name" value="CheY-like_superfamily"/>
</dbReference>
<dbReference type="InterPro" id="IPR050595">
    <property type="entry name" value="Bact_response_regulator"/>
</dbReference>
<dbReference type="AlphaFoldDB" id="F2NHN1"/>
<dbReference type="SMART" id="SM00448">
    <property type="entry name" value="REC"/>
    <property type="match status" value="1"/>
</dbReference>
<dbReference type="RefSeq" id="WP_013706330.1">
    <property type="nucleotide sequence ID" value="NC_015388.1"/>
</dbReference>
<protein>
    <submittedName>
        <fullName evidence="4">Response regulator receiver protein</fullName>
    </submittedName>
</protein>
<evidence type="ECO:0000313" key="5">
    <source>
        <dbReference type="Proteomes" id="UP000000483"/>
    </source>
</evidence>
<evidence type="ECO:0000313" key="4">
    <source>
        <dbReference type="EMBL" id="AEB09218.1"/>
    </source>
</evidence>
<dbReference type="eggNOG" id="COG0745">
    <property type="taxonomic scope" value="Bacteria"/>
</dbReference>
<dbReference type="GO" id="GO:0000160">
    <property type="term" value="P:phosphorelay signal transduction system"/>
    <property type="evidence" value="ECO:0007669"/>
    <property type="project" value="InterPro"/>
</dbReference>
<evidence type="ECO:0000256" key="1">
    <source>
        <dbReference type="ARBA" id="ARBA00022553"/>
    </source>
</evidence>
<dbReference type="HOGENOM" id="CLU_000445_69_9_7"/>
<dbReference type="STRING" id="880072.Desac_1361"/>